<protein>
    <submittedName>
        <fullName evidence="1">Type IX secretion system membrane protein PorP/SprF</fullName>
    </submittedName>
</protein>
<name>A0A7K1T8X6_9BACT</name>
<dbReference type="InterPro" id="IPR019861">
    <property type="entry name" value="PorP/SprF_Bacteroidetes"/>
</dbReference>
<sequence>MRRARGTLSISLLLAIDSVPRARLFFSNRKTIQQHRFVRKQLLRLLLLLGVATGTARPGQAQQLAQYSQYMNNNYLLNPAVAGTEDYIDLKFSYRTQWTGLEGAPKTYYASVNSALGGFHSQPKRTMQDWHRSYHSLGAIVYSDVTGPTSRTGVYGSYTYNLPLSRTLRLALGVSLGMQQFAVDGSQLQFHNVNTIAASQASMVPDATLGAWLYSLDFYAGLSSAQLLGNQLDIAYSPTNQLVYSNKLERHYFATAGVRLPLSNDFSLVPSVLVKFMSPAPAALDLNAKVKFRDLLWAGASWRASDAFVGMLGVNFSTVGSLSYSYDASTSALAAYQWGSHEVLLTIKLKKTPKVVCPDRFW</sequence>
<dbReference type="NCBIfam" id="TIGR03519">
    <property type="entry name" value="T9SS_PorP_fam"/>
    <property type="match status" value="1"/>
</dbReference>
<evidence type="ECO:0000313" key="2">
    <source>
        <dbReference type="Proteomes" id="UP000441336"/>
    </source>
</evidence>
<proteinExistence type="predicted"/>
<dbReference type="AlphaFoldDB" id="A0A7K1T8X6"/>
<accession>A0A7K1T8X6</accession>
<dbReference type="EMBL" id="WQKZ01000001">
    <property type="protein sequence ID" value="MVN74850.1"/>
    <property type="molecule type" value="Genomic_DNA"/>
</dbReference>
<gene>
    <name evidence="1" type="ORF">GO988_00770</name>
</gene>
<dbReference type="Proteomes" id="UP000441336">
    <property type="component" value="Unassembled WGS sequence"/>
</dbReference>
<comment type="caution">
    <text evidence="1">The sequence shown here is derived from an EMBL/GenBank/DDBJ whole genome shotgun (WGS) entry which is preliminary data.</text>
</comment>
<dbReference type="Pfam" id="PF11751">
    <property type="entry name" value="PorP_SprF"/>
    <property type="match status" value="1"/>
</dbReference>
<evidence type="ECO:0000313" key="1">
    <source>
        <dbReference type="EMBL" id="MVN74850.1"/>
    </source>
</evidence>
<reference evidence="1 2" key="1">
    <citation type="submission" date="2019-12" db="EMBL/GenBank/DDBJ databases">
        <title>Hymenobacter sp. HMF4947 Genome sequencing and assembly.</title>
        <authorList>
            <person name="Kang H."/>
            <person name="Cha I."/>
            <person name="Kim H."/>
            <person name="Joh K."/>
        </authorList>
    </citation>
    <scope>NUCLEOTIDE SEQUENCE [LARGE SCALE GENOMIC DNA]</scope>
    <source>
        <strain evidence="1 2">HMF4947</strain>
    </source>
</reference>
<organism evidence="1 2">
    <name type="scientific">Hymenobacter ginkgonis</name>
    <dbReference type="NCBI Taxonomy" id="2682976"/>
    <lineage>
        <taxon>Bacteria</taxon>
        <taxon>Pseudomonadati</taxon>
        <taxon>Bacteroidota</taxon>
        <taxon>Cytophagia</taxon>
        <taxon>Cytophagales</taxon>
        <taxon>Hymenobacteraceae</taxon>
        <taxon>Hymenobacter</taxon>
    </lineage>
</organism>
<keyword evidence="2" id="KW-1185">Reference proteome</keyword>